<evidence type="ECO:0000259" key="1">
    <source>
        <dbReference type="PROSITE" id="PS51186"/>
    </source>
</evidence>
<dbReference type="InterPro" id="IPR016181">
    <property type="entry name" value="Acyl_CoA_acyltransferase"/>
</dbReference>
<organism evidence="2 3">
    <name type="scientific">Thermoactinomyces intermedius</name>
    <dbReference type="NCBI Taxonomy" id="2024"/>
    <lineage>
        <taxon>Bacteria</taxon>
        <taxon>Bacillati</taxon>
        <taxon>Bacillota</taxon>
        <taxon>Bacilli</taxon>
        <taxon>Bacillales</taxon>
        <taxon>Thermoactinomycetaceae</taxon>
        <taxon>Thermoactinomyces</taxon>
    </lineage>
</organism>
<feature type="domain" description="N-acetyltransferase" evidence="1">
    <location>
        <begin position="1"/>
        <end position="76"/>
    </location>
</feature>
<dbReference type="RefSeq" id="WP_181732913.1">
    <property type="nucleotide sequence ID" value="NZ_JACEIR010000014.1"/>
</dbReference>
<dbReference type="Gene3D" id="3.40.630.30">
    <property type="match status" value="1"/>
</dbReference>
<proteinExistence type="predicted"/>
<dbReference type="EMBL" id="JAECVW010000012">
    <property type="protein sequence ID" value="MBH8596253.1"/>
    <property type="molecule type" value="Genomic_DNA"/>
</dbReference>
<gene>
    <name evidence="2" type="ORF">I8U20_13170</name>
</gene>
<dbReference type="InterPro" id="IPR000182">
    <property type="entry name" value="GNAT_dom"/>
</dbReference>
<dbReference type="Pfam" id="PF00583">
    <property type="entry name" value="Acetyltransf_1"/>
    <property type="match status" value="1"/>
</dbReference>
<reference evidence="2 3" key="1">
    <citation type="submission" date="2020-12" db="EMBL/GenBank/DDBJ databases">
        <title>WGS of Thermoactinomyces spp.</title>
        <authorList>
            <person name="Cheng K."/>
        </authorList>
    </citation>
    <scope>NUCLEOTIDE SEQUENCE [LARGE SCALE GENOMIC DNA]</scope>
    <source>
        <strain evidence="3">CICC 10671\DSM 43846</strain>
    </source>
</reference>
<dbReference type="CDD" id="cd04301">
    <property type="entry name" value="NAT_SF"/>
    <property type="match status" value="1"/>
</dbReference>
<protein>
    <submittedName>
        <fullName evidence="2">GNAT family N-acetyltransferase</fullName>
    </submittedName>
</protein>
<accession>A0A8I1AHV9</accession>
<comment type="caution">
    <text evidence="2">The sequence shown here is derived from an EMBL/GenBank/DDBJ whole genome shotgun (WGS) entry which is preliminary data.</text>
</comment>
<keyword evidence="2" id="KW-0808">Transferase</keyword>
<dbReference type="GO" id="GO:0016747">
    <property type="term" value="F:acyltransferase activity, transferring groups other than amino-acyl groups"/>
    <property type="evidence" value="ECO:0007669"/>
    <property type="project" value="InterPro"/>
</dbReference>
<name>A0A8I1AHV9_THEIN</name>
<dbReference type="PROSITE" id="PS51186">
    <property type="entry name" value="GNAT"/>
    <property type="match status" value="1"/>
</dbReference>
<dbReference type="AlphaFoldDB" id="A0A8I1AHV9"/>
<evidence type="ECO:0000313" key="3">
    <source>
        <dbReference type="Proteomes" id="UP000633619"/>
    </source>
</evidence>
<dbReference type="SUPFAM" id="SSF55729">
    <property type="entry name" value="Acyl-CoA N-acyltransferases (Nat)"/>
    <property type="match status" value="1"/>
</dbReference>
<sequence length="77" mass="8853">MIDAIYVFPESQGQGIGTMLLAQALKNLKEWTVDVEAGNKTGIRFYKAREFQAVEEYKEPFFGYDLKTIRMTTDILI</sequence>
<dbReference type="Proteomes" id="UP000633619">
    <property type="component" value="Unassembled WGS sequence"/>
</dbReference>
<keyword evidence="3" id="KW-1185">Reference proteome</keyword>
<evidence type="ECO:0000313" key="2">
    <source>
        <dbReference type="EMBL" id="MBH8596253.1"/>
    </source>
</evidence>